<gene>
    <name evidence="1" type="ORF">GCM10010913_40000</name>
</gene>
<protein>
    <submittedName>
        <fullName evidence="1">Uncharacterized protein</fullName>
    </submittedName>
</protein>
<accession>A0ABQ1W5W4</accession>
<organism evidence="1 2">
    <name type="scientific">Paenibacillus aceti</name>
    <dbReference type="NCBI Taxonomy" id="1820010"/>
    <lineage>
        <taxon>Bacteria</taxon>
        <taxon>Bacillati</taxon>
        <taxon>Bacillota</taxon>
        <taxon>Bacilli</taxon>
        <taxon>Bacillales</taxon>
        <taxon>Paenibacillaceae</taxon>
        <taxon>Paenibacillus</taxon>
    </lineage>
</organism>
<proteinExistence type="predicted"/>
<dbReference type="Proteomes" id="UP000608420">
    <property type="component" value="Unassembled WGS sequence"/>
</dbReference>
<dbReference type="RefSeq" id="WP_120463009.1">
    <property type="nucleotide sequence ID" value="NZ_BMIW01000038.1"/>
</dbReference>
<name>A0ABQ1W5W4_9BACL</name>
<keyword evidence="2" id="KW-1185">Reference proteome</keyword>
<evidence type="ECO:0000313" key="2">
    <source>
        <dbReference type="Proteomes" id="UP000608420"/>
    </source>
</evidence>
<reference evidence="2" key="1">
    <citation type="journal article" date="2019" name="Int. J. Syst. Evol. Microbiol.">
        <title>The Global Catalogue of Microorganisms (GCM) 10K type strain sequencing project: providing services to taxonomists for standard genome sequencing and annotation.</title>
        <authorList>
            <consortium name="The Broad Institute Genomics Platform"/>
            <consortium name="The Broad Institute Genome Sequencing Center for Infectious Disease"/>
            <person name="Wu L."/>
            <person name="Ma J."/>
        </authorList>
    </citation>
    <scope>NUCLEOTIDE SEQUENCE [LARGE SCALE GENOMIC DNA]</scope>
    <source>
        <strain evidence="2">CGMCC 1.15420</strain>
    </source>
</reference>
<evidence type="ECO:0000313" key="1">
    <source>
        <dbReference type="EMBL" id="GGG14208.1"/>
    </source>
</evidence>
<comment type="caution">
    <text evidence="1">The sequence shown here is derived from an EMBL/GenBank/DDBJ whole genome shotgun (WGS) entry which is preliminary data.</text>
</comment>
<dbReference type="EMBL" id="BMIW01000038">
    <property type="protein sequence ID" value="GGG14208.1"/>
    <property type="molecule type" value="Genomic_DNA"/>
</dbReference>
<sequence length="197" mass="21911">MLLKKKSIFIALSLALILAAAGYYYFAIYNSVHDINIASSYKGFSSAQSLFSGADMVIIGSPIKKFEDRELHLTKLSTGHIADIATFTELNVEKVLKGPEEDAVDLTVIEPVGVYQTFKGKVRIAHDGYTAMKKGSRYMIFLGKNTFGQYGVINMQAGKFNLDGTDPDDASVENLNKQRIFMELTTKFTQELMILEE</sequence>